<dbReference type="InterPro" id="IPR006657">
    <property type="entry name" value="MoPterin_dinucl-bd_dom"/>
</dbReference>
<dbReference type="GO" id="GO:0043546">
    <property type="term" value="F:molybdopterin cofactor binding"/>
    <property type="evidence" value="ECO:0007669"/>
    <property type="project" value="InterPro"/>
</dbReference>
<keyword evidence="2" id="KW-0408">Iron</keyword>
<dbReference type="GO" id="GO:0046872">
    <property type="term" value="F:metal ion binding"/>
    <property type="evidence" value="ECO:0007669"/>
    <property type="project" value="UniProtKB-KW"/>
</dbReference>
<feature type="domain" description="Molybdopterin oxidoreductase" evidence="4">
    <location>
        <begin position="12"/>
        <end position="340"/>
    </location>
</feature>
<dbReference type="GO" id="GO:0051536">
    <property type="term" value="F:iron-sulfur cluster binding"/>
    <property type="evidence" value="ECO:0007669"/>
    <property type="project" value="UniProtKB-KW"/>
</dbReference>
<dbReference type="Gene3D" id="3.40.228.10">
    <property type="entry name" value="Dimethylsulfoxide Reductase, domain 2"/>
    <property type="match status" value="1"/>
</dbReference>
<evidence type="ECO:0000256" key="2">
    <source>
        <dbReference type="ARBA" id="ARBA00023004"/>
    </source>
</evidence>
<dbReference type="PATRIC" id="fig|471514.4.peg.4260"/>
<accession>A0A0P9CP31</accession>
<dbReference type="Pfam" id="PF00384">
    <property type="entry name" value="Molybdopterin"/>
    <property type="match status" value="1"/>
</dbReference>
<evidence type="ECO:0000313" key="7">
    <source>
        <dbReference type="Proteomes" id="UP000050482"/>
    </source>
</evidence>
<feature type="domain" description="Molybdopterin dinucleotide-binding" evidence="5">
    <location>
        <begin position="426"/>
        <end position="532"/>
    </location>
</feature>
<dbReference type="InterPro" id="IPR009010">
    <property type="entry name" value="Asp_de-COase-like_dom_sf"/>
</dbReference>
<dbReference type="SUPFAM" id="SSF50692">
    <property type="entry name" value="ADC-like"/>
    <property type="match status" value="1"/>
</dbReference>
<evidence type="ECO:0000313" key="6">
    <source>
        <dbReference type="EMBL" id="KPV44617.1"/>
    </source>
</evidence>
<reference evidence="6 7" key="1">
    <citation type="submission" date="2015-09" db="EMBL/GenBank/DDBJ databases">
        <title>Draft genome sequence of Alicyclobacillus ferrooxydans DSM 22381.</title>
        <authorList>
            <person name="Hemp J."/>
        </authorList>
    </citation>
    <scope>NUCLEOTIDE SEQUENCE [LARGE SCALE GENOMIC DNA]</scope>
    <source>
        <strain evidence="6 7">TC-34</strain>
    </source>
</reference>
<evidence type="ECO:0000259" key="5">
    <source>
        <dbReference type="Pfam" id="PF01568"/>
    </source>
</evidence>
<dbReference type="GO" id="GO:0022904">
    <property type="term" value="P:respiratory electron transport chain"/>
    <property type="evidence" value="ECO:0007669"/>
    <property type="project" value="TreeGrafter"/>
</dbReference>
<keyword evidence="1" id="KW-0479">Metal-binding</keyword>
<dbReference type="Gene3D" id="3.40.50.740">
    <property type="match status" value="1"/>
</dbReference>
<evidence type="ECO:0000256" key="1">
    <source>
        <dbReference type="ARBA" id="ARBA00022723"/>
    </source>
</evidence>
<dbReference type="EMBL" id="LJCO01000030">
    <property type="protein sequence ID" value="KPV44617.1"/>
    <property type="molecule type" value="Genomic_DNA"/>
</dbReference>
<dbReference type="InterPro" id="IPR006656">
    <property type="entry name" value="Mopterin_OxRdtase"/>
</dbReference>
<evidence type="ECO:0008006" key="8">
    <source>
        <dbReference type="Google" id="ProtNLM"/>
    </source>
</evidence>
<sequence>MTTVFGSGADTASYEDFENTDCIIAWGSNAQEAHPVIWNHMRRGVKNGAKLVVIDPRKLPMAKSALHYLPVKTGTDIVLANAIGNVIINEGLYNTRFVNRVTEGFESYKMQVQVYTPEYAEELTGVKADIIQEAARLYATSPRAVIAWTLGVTEHPNGANNVHSIVNLALLTGHIGRPGTGLMPLRGQNNVQGGGDMGALPNKLPGFFDVTDDVARSRFNEAWNCTIPPQNGLHLSGMFDAAHMGLMRGMYIIGENPVQSDANAHAVEAALTGLDFLVVQDLFLTKTAALADVVLPAAGWAEVEGTYTNSERGVQRVRAFVDPPGEARDDIVILQDIANRLGAAWNYGWASDVWDELRSLSPSHYGMSYERLDREIELQWPCLSLEEPPTKLLHTRLHQEDFGPLVPFIPVDYEPPLEPVDGEYPFVLITGRRLAFYNTGVMTNDYGTKVKGQEEVLEMNPEDALVLQLHDGEIVRVTSRRGTVLVPVKSTDKMQSGNVWLSFHFPDQVNTNILTNDDYDKKSGVAPYKYTAVKIEKTKA</sequence>
<proteinExistence type="predicted"/>
<organism evidence="6 7">
    <name type="scientific">Alicyclobacillus ferrooxydans</name>
    <dbReference type="NCBI Taxonomy" id="471514"/>
    <lineage>
        <taxon>Bacteria</taxon>
        <taxon>Bacillati</taxon>
        <taxon>Bacillota</taxon>
        <taxon>Bacilli</taxon>
        <taxon>Bacillales</taxon>
        <taxon>Alicyclobacillaceae</taxon>
        <taxon>Alicyclobacillus</taxon>
    </lineage>
</organism>
<dbReference type="AlphaFoldDB" id="A0A0P9CP31"/>
<evidence type="ECO:0000259" key="4">
    <source>
        <dbReference type="Pfam" id="PF00384"/>
    </source>
</evidence>
<dbReference type="Proteomes" id="UP000050482">
    <property type="component" value="Unassembled WGS sequence"/>
</dbReference>
<dbReference type="STRING" id="471514.AN477_06410"/>
<keyword evidence="3" id="KW-0411">Iron-sulfur</keyword>
<comment type="caution">
    <text evidence="6">The sequence shown here is derived from an EMBL/GenBank/DDBJ whole genome shotgun (WGS) entry which is preliminary data.</text>
</comment>
<name>A0A0P9CP31_9BACL</name>
<protein>
    <recommendedName>
        <fullName evidence="8">Formate dehydrogenase</fullName>
    </recommendedName>
</protein>
<keyword evidence="7" id="KW-1185">Reference proteome</keyword>
<dbReference type="SUPFAM" id="SSF53706">
    <property type="entry name" value="Formate dehydrogenase/DMSO reductase, domains 1-3"/>
    <property type="match status" value="1"/>
</dbReference>
<dbReference type="InterPro" id="IPR050123">
    <property type="entry name" value="Prok_molybdopt-oxidoreductase"/>
</dbReference>
<dbReference type="PANTHER" id="PTHR43105:SF10">
    <property type="entry name" value="NADH-QUINONE OXIDOREDUCTASE SUBUNIT G"/>
    <property type="match status" value="1"/>
</dbReference>
<gene>
    <name evidence="6" type="ORF">AN477_06410</name>
</gene>
<evidence type="ECO:0000256" key="3">
    <source>
        <dbReference type="ARBA" id="ARBA00023014"/>
    </source>
</evidence>
<dbReference type="PANTHER" id="PTHR43105">
    <property type="entry name" value="RESPIRATORY NITRATE REDUCTASE"/>
    <property type="match status" value="1"/>
</dbReference>
<dbReference type="Gene3D" id="2.40.40.20">
    <property type="match status" value="1"/>
</dbReference>
<dbReference type="Pfam" id="PF01568">
    <property type="entry name" value="Molydop_binding"/>
    <property type="match status" value="1"/>
</dbReference>
<dbReference type="GO" id="GO:0016020">
    <property type="term" value="C:membrane"/>
    <property type="evidence" value="ECO:0007669"/>
    <property type="project" value="TreeGrafter"/>
</dbReference>
<dbReference type="GO" id="GO:0003954">
    <property type="term" value="F:NADH dehydrogenase activity"/>
    <property type="evidence" value="ECO:0007669"/>
    <property type="project" value="TreeGrafter"/>
</dbReference>